<name>A0A9W5B6J2_9HYPH</name>
<dbReference type="AlphaFoldDB" id="A0A9W5B6J2"/>
<evidence type="ECO:0000313" key="1">
    <source>
        <dbReference type="EMBL" id="CUX01908.1"/>
    </source>
</evidence>
<reference evidence="1 2" key="1">
    <citation type="submission" date="2016-01" db="EMBL/GenBank/DDBJ databases">
        <authorList>
            <person name="Regsiter A."/>
            <person name="william w."/>
        </authorList>
    </citation>
    <scope>NUCLEOTIDE SEQUENCE [LARGE SCALE GENOMIC DNA]</scope>
    <source>
        <strain evidence="1 2">CFBP 5494</strain>
    </source>
</reference>
<proteinExistence type="predicted"/>
<organism evidence="1 2">
    <name type="scientific">Agrobacterium genomosp. 2 str. CFBP 5494</name>
    <dbReference type="NCBI Taxonomy" id="1183436"/>
    <lineage>
        <taxon>Bacteria</taxon>
        <taxon>Pseudomonadati</taxon>
        <taxon>Pseudomonadota</taxon>
        <taxon>Alphaproteobacteria</taxon>
        <taxon>Hyphomicrobiales</taxon>
        <taxon>Rhizobiaceae</taxon>
        <taxon>Rhizobium/Agrobacterium group</taxon>
        <taxon>Agrobacterium</taxon>
        <taxon>Agrobacterium tumefaciens complex</taxon>
    </lineage>
</organism>
<accession>A0A9W5B6J2</accession>
<dbReference type="EMBL" id="FBVY01000042">
    <property type="protein sequence ID" value="CUX01908.1"/>
    <property type="molecule type" value="Genomic_DNA"/>
</dbReference>
<comment type="caution">
    <text evidence="1">The sequence shown here is derived from an EMBL/GenBank/DDBJ whole genome shotgun (WGS) entry which is preliminary data.</text>
</comment>
<dbReference type="Proteomes" id="UP000191933">
    <property type="component" value="Unassembled WGS sequence"/>
</dbReference>
<gene>
    <name evidence="1" type="ORF">AGR2A_pa40005</name>
</gene>
<sequence length="72" mass="7559">MLVPQRGSYASILTCDPGSGFTEDVSSTDGTSTISCPQHKIHGPFGLTLPGGTILVLARIHETQCYPVALTL</sequence>
<evidence type="ECO:0000313" key="2">
    <source>
        <dbReference type="Proteomes" id="UP000191933"/>
    </source>
</evidence>
<protein>
    <submittedName>
        <fullName evidence="1">Uncharacterized protein</fullName>
    </submittedName>
</protein>
<keyword evidence="2" id="KW-1185">Reference proteome</keyword>